<evidence type="ECO:0000256" key="1">
    <source>
        <dbReference type="ARBA" id="ARBA00001678"/>
    </source>
</evidence>
<dbReference type="Proteomes" id="UP000184480">
    <property type="component" value="Unassembled WGS sequence"/>
</dbReference>
<dbReference type="InterPro" id="IPR017853">
    <property type="entry name" value="GH"/>
</dbReference>
<dbReference type="EMBL" id="FQUC01000001">
    <property type="protein sequence ID" value="SHE39618.1"/>
    <property type="molecule type" value="Genomic_DNA"/>
</dbReference>
<feature type="signal peptide" evidence="5">
    <location>
        <begin position="1"/>
        <end position="23"/>
    </location>
</feature>
<gene>
    <name evidence="7" type="ORF">SAMN05444362_101240</name>
</gene>
<dbReference type="InterPro" id="IPR001547">
    <property type="entry name" value="Glyco_hydro_5"/>
</dbReference>
<dbReference type="GO" id="GO:0000272">
    <property type="term" value="P:polysaccharide catabolic process"/>
    <property type="evidence" value="ECO:0007669"/>
    <property type="project" value="InterPro"/>
</dbReference>
<evidence type="ECO:0000256" key="3">
    <source>
        <dbReference type="ARBA" id="ARBA00022801"/>
    </source>
</evidence>
<dbReference type="EC" id="3.2.1.78" evidence="2"/>
<organism evidence="7 8">
    <name type="scientific">Dysgonomonas macrotermitis</name>
    <dbReference type="NCBI Taxonomy" id="1346286"/>
    <lineage>
        <taxon>Bacteria</taxon>
        <taxon>Pseudomonadati</taxon>
        <taxon>Bacteroidota</taxon>
        <taxon>Bacteroidia</taxon>
        <taxon>Bacteroidales</taxon>
        <taxon>Dysgonomonadaceae</taxon>
        <taxon>Dysgonomonas</taxon>
    </lineage>
</organism>
<sequence length="432" mass="48979">MMKKLILLTITALFMFSCGQKKSTDTTSNEPAFVKQNGGHFEINGKPYYFIGTNFWYGAILGSTGQGGNRDRLHKELDFFKENGITNLRVLVGADGYAGQEVKIMPTLQLEPGVYNDTIFDGLDYLLAEMKKRDMHAVLFLNNSWEWSGGYGQYLNWAGEGDVPEKGVHDWPVFVKQVAKYADCDSCHTLFHNHIKAVISRTNGYTGEKYTDDPTIMSWQIGNEPRAFSDEAKPAFAKWIKEAAAVIRSVDQNHLISIGSEGIWGCEMDSALFVDIHADKNVDYLTMHIWPKNWSWIDIANIPGSVDVGIEKTNEYMKQHIAIAAKLDKPVVLEEFGFPRDNHKYTLDDPTTARDKYYRNIFSQLVTSYKETGAFAGCNFWAWGGFGRPAHEFWKPWDDYVGDPSQEEQGLNSVFNTDSTIKVIKEFSDQLK</sequence>
<keyword evidence="3" id="KW-0378">Hydrolase</keyword>
<evidence type="ECO:0000256" key="5">
    <source>
        <dbReference type="SAM" id="SignalP"/>
    </source>
</evidence>
<dbReference type="PANTHER" id="PTHR31451:SF40">
    <property type="entry name" value="GLYCOSIDE HYDROLASE FAMILY 5 DOMAIN-CONTAINING PROTEIN"/>
    <property type="match status" value="1"/>
</dbReference>
<evidence type="ECO:0000313" key="8">
    <source>
        <dbReference type="Proteomes" id="UP000184480"/>
    </source>
</evidence>
<keyword evidence="5" id="KW-0732">Signal</keyword>
<reference evidence="8" key="1">
    <citation type="submission" date="2016-11" db="EMBL/GenBank/DDBJ databases">
        <authorList>
            <person name="Varghese N."/>
            <person name="Submissions S."/>
        </authorList>
    </citation>
    <scope>NUCLEOTIDE SEQUENCE [LARGE SCALE GENOMIC DNA]</scope>
    <source>
        <strain evidence="8">DSM 27370</strain>
    </source>
</reference>
<proteinExistence type="predicted"/>
<feature type="domain" description="Glycoside hydrolase family 5" evidence="6">
    <location>
        <begin position="33"/>
        <end position="431"/>
    </location>
</feature>
<dbReference type="GO" id="GO:0016985">
    <property type="term" value="F:mannan endo-1,4-beta-mannosidase activity"/>
    <property type="evidence" value="ECO:0007669"/>
    <property type="project" value="TreeGrafter"/>
</dbReference>
<dbReference type="PROSITE" id="PS51257">
    <property type="entry name" value="PROKAR_LIPOPROTEIN"/>
    <property type="match status" value="1"/>
</dbReference>
<comment type="catalytic activity">
    <reaction evidence="1">
        <text>Random hydrolysis of (1-&gt;4)-beta-D-mannosidic linkages in mannans, galactomannans and glucomannans.</text>
        <dbReference type="EC" id="3.2.1.78"/>
    </reaction>
</comment>
<dbReference type="Pfam" id="PF26410">
    <property type="entry name" value="GH5_mannosidase"/>
    <property type="match status" value="1"/>
</dbReference>
<keyword evidence="4" id="KW-0326">Glycosidase</keyword>
<dbReference type="SUPFAM" id="SSF51445">
    <property type="entry name" value="(Trans)glycosidases"/>
    <property type="match status" value="1"/>
</dbReference>
<dbReference type="STRING" id="1346286.SAMN05444362_101240"/>
<evidence type="ECO:0000313" key="7">
    <source>
        <dbReference type="EMBL" id="SHE39618.1"/>
    </source>
</evidence>
<dbReference type="Gene3D" id="3.20.20.80">
    <property type="entry name" value="Glycosidases"/>
    <property type="match status" value="1"/>
</dbReference>
<evidence type="ECO:0000259" key="6">
    <source>
        <dbReference type="Pfam" id="PF26410"/>
    </source>
</evidence>
<evidence type="ECO:0000256" key="2">
    <source>
        <dbReference type="ARBA" id="ARBA00012706"/>
    </source>
</evidence>
<evidence type="ECO:0000256" key="4">
    <source>
        <dbReference type="ARBA" id="ARBA00023295"/>
    </source>
</evidence>
<dbReference type="PANTHER" id="PTHR31451">
    <property type="match status" value="1"/>
</dbReference>
<accession>A0A1M4T5P5</accession>
<dbReference type="InterPro" id="IPR045053">
    <property type="entry name" value="MAN-like"/>
</dbReference>
<dbReference type="AlphaFoldDB" id="A0A1M4T5P5"/>
<protein>
    <recommendedName>
        <fullName evidence="2">mannan endo-1,4-beta-mannosidase</fullName>
        <ecNumber evidence="2">3.2.1.78</ecNumber>
    </recommendedName>
</protein>
<name>A0A1M4T5P5_9BACT</name>
<keyword evidence="8" id="KW-1185">Reference proteome</keyword>
<feature type="chain" id="PRO_5009907459" description="mannan endo-1,4-beta-mannosidase" evidence="5">
    <location>
        <begin position="24"/>
        <end position="432"/>
    </location>
</feature>